<name>A0AAV1Q6K5_SCOSC</name>
<evidence type="ECO:0000313" key="3">
    <source>
        <dbReference type="Proteomes" id="UP001314229"/>
    </source>
</evidence>
<accession>A0AAV1Q6K5</accession>
<feature type="region of interest" description="Disordered" evidence="1">
    <location>
        <begin position="1"/>
        <end position="21"/>
    </location>
</feature>
<dbReference type="Proteomes" id="UP001314229">
    <property type="component" value="Unassembled WGS sequence"/>
</dbReference>
<feature type="compositionally biased region" description="Basic residues" evidence="1">
    <location>
        <begin position="1"/>
        <end position="14"/>
    </location>
</feature>
<organism evidence="2 3">
    <name type="scientific">Scomber scombrus</name>
    <name type="common">Atlantic mackerel</name>
    <name type="synonym">Scomber vernalis</name>
    <dbReference type="NCBI Taxonomy" id="13677"/>
    <lineage>
        <taxon>Eukaryota</taxon>
        <taxon>Metazoa</taxon>
        <taxon>Chordata</taxon>
        <taxon>Craniata</taxon>
        <taxon>Vertebrata</taxon>
        <taxon>Euteleostomi</taxon>
        <taxon>Actinopterygii</taxon>
        <taxon>Neopterygii</taxon>
        <taxon>Teleostei</taxon>
        <taxon>Neoteleostei</taxon>
        <taxon>Acanthomorphata</taxon>
        <taxon>Pelagiaria</taxon>
        <taxon>Scombriformes</taxon>
        <taxon>Scombridae</taxon>
        <taxon>Scomber</taxon>
    </lineage>
</organism>
<proteinExistence type="predicted"/>
<protein>
    <submittedName>
        <fullName evidence="2">Uncharacterized protein</fullName>
    </submittedName>
</protein>
<sequence length="70" mass="8443">MLRIRAHRRRRRRCSSIERPAVTRRGRRDRVLLNGHWETVFPTERAPGFNYHTFPHISPSEIQARDYTNS</sequence>
<evidence type="ECO:0000256" key="1">
    <source>
        <dbReference type="SAM" id="MobiDB-lite"/>
    </source>
</evidence>
<comment type="caution">
    <text evidence="2">The sequence shown here is derived from an EMBL/GenBank/DDBJ whole genome shotgun (WGS) entry which is preliminary data.</text>
</comment>
<keyword evidence="3" id="KW-1185">Reference proteome</keyword>
<reference evidence="2 3" key="1">
    <citation type="submission" date="2024-01" db="EMBL/GenBank/DDBJ databases">
        <authorList>
            <person name="Alioto T."/>
            <person name="Alioto T."/>
            <person name="Gomez Garrido J."/>
        </authorList>
    </citation>
    <scope>NUCLEOTIDE SEQUENCE [LARGE SCALE GENOMIC DNA]</scope>
</reference>
<gene>
    <name evidence="2" type="ORF">FSCOSCO3_A012214</name>
</gene>
<evidence type="ECO:0000313" key="2">
    <source>
        <dbReference type="EMBL" id="CAK6978181.1"/>
    </source>
</evidence>
<dbReference type="AlphaFoldDB" id="A0AAV1Q6K5"/>
<dbReference type="EMBL" id="CAWUFR010000463">
    <property type="protein sequence ID" value="CAK6978181.1"/>
    <property type="molecule type" value="Genomic_DNA"/>
</dbReference>